<dbReference type="NCBIfam" id="TIGR03696">
    <property type="entry name" value="Rhs_assc_core"/>
    <property type="match status" value="1"/>
</dbReference>
<evidence type="ECO:0000259" key="5">
    <source>
        <dbReference type="Pfam" id="PF12256"/>
    </source>
</evidence>
<comment type="caution">
    <text evidence="6">The sequence shown here is derived from an EMBL/GenBank/DDBJ whole genome shotgun (WGS) entry which is preliminary data.</text>
</comment>
<dbReference type="InterPro" id="IPR050708">
    <property type="entry name" value="T6SS_VgrG/RHS"/>
</dbReference>
<evidence type="ECO:0000313" key="6">
    <source>
        <dbReference type="EMBL" id="ROQ23367.1"/>
    </source>
</evidence>
<feature type="domain" description="Insecticide toxin TcdB middle/N-terminal" evidence="5">
    <location>
        <begin position="838"/>
        <end position="1003"/>
    </location>
</feature>
<evidence type="ECO:0000256" key="3">
    <source>
        <dbReference type="ARBA" id="ARBA00022729"/>
    </source>
</evidence>
<dbReference type="InterPro" id="IPR013517">
    <property type="entry name" value="FG-GAP"/>
</dbReference>
<dbReference type="Gene3D" id="2.180.10.10">
    <property type="entry name" value="RHS repeat-associated core"/>
    <property type="match status" value="1"/>
</dbReference>
<keyword evidence="2" id="KW-0964">Secreted</keyword>
<dbReference type="InterPro" id="IPR022385">
    <property type="entry name" value="Rhs_assc_core"/>
</dbReference>
<dbReference type="SUPFAM" id="SSF69318">
    <property type="entry name" value="Integrin alpha N-terminal domain"/>
    <property type="match status" value="2"/>
</dbReference>
<sequence length="2456" mass="263004">MAFSASCLGWTTYKNGSDYYFQADKKIALIHASPSFPIAFRNPAGGFELKNNGDGTWSLVPLSDAQWASISPSLTASDFDIVEADFNGNLENDLLLVSKGSAGDSFVISGNYKTLQHFNGTELNSTILASADTNGDGTYSASELNAVINDNHLPSTPLSANLSGLTAGQFRVDESGSATYSVPLTIPGGRTSVQPSISLDYSSANKSDGIAGIGWSLSASSSIYRCPKNIAQEGAIGGVTYSTADRLCLDGQKLFVKGYVTQRPAPSDATYWAANQTYVTEIASGIEVHAVGTLSTGSGYLYAETKAGERQFYGRRSEANAKLWTSVVEAGQHASVVSSWLRDVVADRLGNAVLYDYQQPQQGEVLPKRISYTAMVNTSSGLVSSDGNNQVVFQYADRSYPESLLSYGTIINKTKYLTNVLVYDDGELWRSYNLYYDAATSVDKATTLASVQECTPSVDCLAPLAFDWQKSHPKDAVFQTASTISVENGDQANNYFMDFDGDGNTDLLYLSNGKWYLRSNITGSPVLLTNSTISSPEKIKFIDWNGDGTMDILASINGVWNVLYYSPTQRKDIKVCNNPDLGRCTIVIPASATKSYNLNIPSKGLEAKTFVADFDGDGLQDILFVDNGVISGYKNKVENGIGFSGSKKQTLSSNRFGMSLNDWDVHSSSIDSLDNMSLVDVNGDGLTDLLLAYTMTVGTCKGYPDEDSEDSCSAVDGHWQEYTSTSLGVWIANGQGYDDPVTIVDENHFKTIMSADFNGDGLTDFLYRNLGGWSYIISLGDGHFTKPKLISIYGDDSNFYKVHLADINGDGRTDIIFPGSSGNDAYINYAYVPAGSTTVDFTGSTFQAGLKIEDYFQFADIDNDGQIDAVSVLSGSLKVYKNFRAGLDDNVITAFNTDSAAMGTKTTVTYGQLNDSDVYFATDSNNATNDGVLRRLGPSTMKVVSKVTSDAPANSSVSVAYSYGGGLLHTQGRGFLGFEVLATKDLQRNVTTKTNYNQIFPLTGTPASTSKVTNDGTLLSESITLYPQDGSIPAPEGSTVVNHQLSKVARNLDSTGGYVVYPAYTRDISYALDGSGASVTEQSSDQDTYGNVLYSATATYFSTTPHDVFYRELFNSYSDARFGRLTCAAAVNTRAGGSPVGYRLSACDGMAPHADRGKQSITKVSHFTYNGNLLLATEQVDGLYLKSYSYDSYGNISRSVTSSLFAGEGSLSQVEEANYSDRGLISDKTVYGVDKNGTESTHLTTQYRYNGTTAAAVTGIISQVTTIDANNVSSSQYSDALDRVVKVVDAYGKSQQTSYGMCTSGCPSGARYYQHSFGDQTPDKYSYFNKFGLNVQTATKTLNPQGTYGITHTSYDRFARVVTASEPVLNASPSYNVSSAPYSVQTYDLFDRVLTQTDPRKYVSRFAYSLGKTTQTNAKGYNAITLSNASGETTETIDQRGQKVDFIRSVDGSGLLTSTDVTAAFGSSASNTVGVSRSHTNIFGQADWSADLNKGASASRYDAFGNMVQAWDINLANNASLDAQRDAALAVLAGGSVVATDDKLWIAYDGLGRKVGQKSSKKLGSSYQVVTQCWAYDTASNGKGKVASSWQTTSTETTESSTIACSGAANSEWVESYQYNGKGQPVLTTTTIDGKTYTAAQSYDGYGRVQYQSLPGTAKAGVEYVYDSNGFLSQRYQFAISSASASGISGSRGNLIDHNELMDARGNITTQSLGNGLTNSRIYGGDTGFIKTIAVSSGSANKLQVDYGFDSLGNLESRTWNTTHFLLDSAGWIVRRDTYQYDSLNRLTQASVNYDPLVAQDPVGEECGKNLICVDDPTDPVSSMSTMSLASTSFTPIVSPPNSEETYSYDGAGNFLKKGSISDYTYDAANPYRMTRANGRTYQYDNNGNVTSDGVRQFSYNAADRVTQITQGSSVTSFRYGPGQVRFARTDTRVVDGKTVVIKTLSVGGMERITETTNGSVTSDKERYDFGDAIQTHYISTGVDSVSYLHKDYQGSIIAVSDSSGVVQEQRFYDPWGKATATKLNGDTGPLLWFTKLVTNRGYTGHEQLPDMDLIHMNGRIYDSTVGRFMQADPLVQAPGNLQNYNRYSYVMNNPMTLTDPSGFLFGKIGKFFKKNWKTLAAIAVGYVTFGLGTGIWSLTNMGNLALGQAIGWGAVAGATSGFVATGSLRGAAYGALSGAVFGGLGMSGLKGFDAFAVSGLAGGVLSTVQGGKFGNGFISAGIGAAVGGQFGANPYNQVLGSAVVGGTVSVLTGDKFANGAVSAAFAAALRAEWNSETRLDGNGEPGDISNDVDVNSILRKGKLSTSYLGDNHYGVDVNATIMNGGGLSTDEFSDEVSKIENAFNGSYKIDSGAIIEIHVSLSVVNSGGDFSMSSCGDYVCFVGGKPGSGFAYVAGKEITLATHRSNLTSAHEFGHILGFHHQANLTNSLMSYSEQRSLTGNDAFRLFKAYREAGY</sequence>
<protein>
    <submittedName>
        <fullName evidence="6">RHS repeat-associated protein</fullName>
    </submittedName>
</protein>
<dbReference type="InterPro" id="IPR003284">
    <property type="entry name" value="Sal_SpvB"/>
</dbReference>
<dbReference type="Pfam" id="PF03534">
    <property type="entry name" value="SpvB"/>
    <property type="match status" value="1"/>
</dbReference>
<evidence type="ECO:0000313" key="7">
    <source>
        <dbReference type="Proteomes" id="UP000268033"/>
    </source>
</evidence>
<dbReference type="Pfam" id="PF13517">
    <property type="entry name" value="FG-GAP_3"/>
    <property type="match status" value="2"/>
</dbReference>
<dbReference type="EMBL" id="RJUL01000008">
    <property type="protein sequence ID" value="ROQ23367.1"/>
    <property type="molecule type" value="Genomic_DNA"/>
</dbReference>
<reference evidence="6 7" key="1">
    <citation type="submission" date="2018-11" db="EMBL/GenBank/DDBJ databases">
        <title>Genomic Encyclopedia of Type Strains, Phase IV (KMG-IV): sequencing the most valuable type-strain genomes for metagenomic binning, comparative biology and taxonomic classification.</title>
        <authorList>
            <person name="Goeker M."/>
        </authorList>
    </citation>
    <scope>NUCLEOTIDE SEQUENCE [LARGE SCALE GENOMIC DNA]</scope>
    <source>
        <strain evidence="6 7">DSM 21945</strain>
    </source>
</reference>
<dbReference type="SUPFAM" id="SSF55486">
    <property type="entry name" value="Metalloproteases ('zincins'), catalytic domain"/>
    <property type="match status" value="1"/>
</dbReference>
<proteinExistence type="predicted"/>
<dbReference type="InterPro" id="IPR028994">
    <property type="entry name" value="Integrin_alpha_N"/>
</dbReference>
<dbReference type="GO" id="GO:0005576">
    <property type="term" value="C:extracellular region"/>
    <property type="evidence" value="ECO:0007669"/>
    <property type="project" value="UniProtKB-SubCell"/>
</dbReference>
<keyword evidence="7" id="KW-1185">Reference proteome</keyword>
<comment type="subcellular location">
    <subcellularLocation>
        <location evidence="1">Secreted</location>
    </subcellularLocation>
</comment>
<accession>A0A3N1P8I0</accession>
<evidence type="ECO:0000256" key="4">
    <source>
        <dbReference type="ARBA" id="ARBA00023026"/>
    </source>
</evidence>
<dbReference type="PANTHER" id="PTHR32305">
    <property type="match status" value="1"/>
</dbReference>
<dbReference type="Proteomes" id="UP000268033">
    <property type="component" value="Unassembled WGS sequence"/>
</dbReference>
<organism evidence="6 7">
    <name type="scientific">Gallaecimonas pentaromativorans</name>
    <dbReference type="NCBI Taxonomy" id="584787"/>
    <lineage>
        <taxon>Bacteria</taxon>
        <taxon>Pseudomonadati</taxon>
        <taxon>Pseudomonadota</taxon>
        <taxon>Gammaproteobacteria</taxon>
        <taxon>Enterobacterales</taxon>
        <taxon>Gallaecimonadaceae</taxon>
        <taxon>Gallaecimonas</taxon>
    </lineage>
</organism>
<keyword evidence="4" id="KW-0843">Virulence</keyword>
<evidence type="ECO:0000256" key="1">
    <source>
        <dbReference type="ARBA" id="ARBA00004613"/>
    </source>
</evidence>
<dbReference type="PANTHER" id="PTHR32305:SF15">
    <property type="entry name" value="PROTEIN RHSA-RELATED"/>
    <property type="match status" value="1"/>
</dbReference>
<name>A0A3N1P8I0_9GAMM</name>
<dbReference type="Pfam" id="PF12256">
    <property type="entry name" value="TcdB_toxin_midN"/>
    <property type="match status" value="1"/>
</dbReference>
<dbReference type="GO" id="GO:0005737">
    <property type="term" value="C:cytoplasm"/>
    <property type="evidence" value="ECO:0007669"/>
    <property type="project" value="InterPro"/>
</dbReference>
<keyword evidence="3" id="KW-0732">Signal</keyword>
<dbReference type="InterPro" id="IPR022045">
    <property type="entry name" value="TcdB_toxin_mid/N"/>
</dbReference>
<evidence type="ECO:0000256" key="2">
    <source>
        <dbReference type="ARBA" id="ARBA00022525"/>
    </source>
</evidence>
<gene>
    <name evidence="6" type="ORF">EDC28_108105</name>
</gene>